<dbReference type="EMBL" id="QBLH01003812">
    <property type="protein sequence ID" value="TGZ32777.1"/>
    <property type="molecule type" value="Genomic_DNA"/>
</dbReference>
<dbReference type="GO" id="GO:0006624">
    <property type="term" value="P:vacuolar protein processing"/>
    <property type="evidence" value="ECO:0007669"/>
    <property type="project" value="TreeGrafter"/>
</dbReference>
<keyword evidence="4 8" id="KW-0812">Transmembrane</keyword>
<organism evidence="9 10">
    <name type="scientific">Temnothorax longispinosus</name>
    <dbReference type="NCBI Taxonomy" id="300112"/>
    <lineage>
        <taxon>Eukaryota</taxon>
        <taxon>Metazoa</taxon>
        <taxon>Ecdysozoa</taxon>
        <taxon>Arthropoda</taxon>
        <taxon>Hexapoda</taxon>
        <taxon>Insecta</taxon>
        <taxon>Pterygota</taxon>
        <taxon>Neoptera</taxon>
        <taxon>Endopterygota</taxon>
        <taxon>Hymenoptera</taxon>
        <taxon>Apocrita</taxon>
        <taxon>Aculeata</taxon>
        <taxon>Formicoidea</taxon>
        <taxon>Formicidae</taxon>
        <taxon>Myrmicinae</taxon>
        <taxon>Temnothorax</taxon>
    </lineage>
</organism>
<dbReference type="STRING" id="300112.A0A4S2JEM2"/>
<evidence type="ECO:0000256" key="2">
    <source>
        <dbReference type="ARBA" id="ARBA00009950"/>
    </source>
</evidence>
<protein>
    <recommendedName>
        <fullName evidence="3">Transmembrane protein 208</fullName>
    </recommendedName>
</protein>
<evidence type="ECO:0000313" key="10">
    <source>
        <dbReference type="Proteomes" id="UP000310200"/>
    </source>
</evidence>
<name>A0A4S2JEM2_9HYME</name>
<evidence type="ECO:0000256" key="8">
    <source>
        <dbReference type="SAM" id="Phobius"/>
    </source>
</evidence>
<comment type="similarity">
    <text evidence="2">Belongs to the TMEM208 family.</text>
</comment>
<keyword evidence="6 8" id="KW-1133">Transmembrane helix</keyword>
<sequence>MLSFSCRAKATLSTGSASKMSTKKGKVLTKGAKQIKEENVSTLSFYVYMALGAMGIHFAVTMLLFEFTVLTISLTVFSAIVYIGSYQFMSYMARATYSESGQLLDPGVDLNMEGGIAEHVKDLIILTSGVQILSLISNYFWLLWLLVPLRGCWMLWKQILAPWFFAQPQEQAEMTEKKMRKLERKMAKRHQ</sequence>
<evidence type="ECO:0000256" key="5">
    <source>
        <dbReference type="ARBA" id="ARBA00022824"/>
    </source>
</evidence>
<evidence type="ECO:0000256" key="4">
    <source>
        <dbReference type="ARBA" id="ARBA00022692"/>
    </source>
</evidence>
<feature type="transmembrane region" description="Helical" evidence="8">
    <location>
        <begin position="45"/>
        <end position="65"/>
    </location>
</feature>
<comment type="caution">
    <text evidence="9">The sequence shown here is derived from an EMBL/GenBank/DDBJ whole genome shotgun (WGS) entry which is preliminary data.</text>
</comment>
<evidence type="ECO:0000256" key="1">
    <source>
        <dbReference type="ARBA" id="ARBA00004477"/>
    </source>
</evidence>
<accession>A0A4S2JEM2</accession>
<dbReference type="AlphaFoldDB" id="A0A4S2JEM2"/>
<keyword evidence="5" id="KW-0256">Endoplasmic reticulum</keyword>
<dbReference type="InterPro" id="IPR008506">
    <property type="entry name" value="SND2/TMEM208"/>
</dbReference>
<evidence type="ECO:0000256" key="6">
    <source>
        <dbReference type="ARBA" id="ARBA00022989"/>
    </source>
</evidence>
<dbReference type="PANTHER" id="PTHR13505:SF7">
    <property type="entry name" value="TRANSMEMBRANE PROTEIN 208"/>
    <property type="match status" value="1"/>
</dbReference>
<dbReference type="GO" id="GO:0005773">
    <property type="term" value="C:vacuole"/>
    <property type="evidence" value="ECO:0007669"/>
    <property type="project" value="GOC"/>
</dbReference>
<evidence type="ECO:0000256" key="7">
    <source>
        <dbReference type="ARBA" id="ARBA00023136"/>
    </source>
</evidence>
<comment type="subcellular location">
    <subcellularLocation>
        <location evidence="1">Endoplasmic reticulum membrane</location>
        <topology evidence="1">Multi-pass membrane protein</topology>
    </subcellularLocation>
</comment>
<dbReference type="Proteomes" id="UP000310200">
    <property type="component" value="Unassembled WGS sequence"/>
</dbReference>
<dbReference type="PANTHER" id="PTHR13505">
    <property type="entry name" value="TRANSMEMBRANE PROTEIN 208"/>
    <property type="match status" value="1"/>
</dbReference>
<dbReference type="GO" id="GO:0005789">
    <property type="term" value="C:endoplasmic reticulum membrane"/>
    <property type="evidence" value="ECO:0007669"/>
    <property type="project" value="UniProtKB-SubCell"/>
</dbReference>
<gene>
    <name evidence="9" type="ORF">DBV15_00974</name>
</gene>
<keyword evidence="7 8" id="KW-0472">Membrane</keyword>
<feature type="transmembrane region" description="Helical" evidence="8">
    <location>
        <begin position="72"/>
        <end position="93"/>
    </location>
</feature>
<keyword evidence="10" id="KW-1185">Reference proteome</keyword>
<proteinExistence type="inferred from homology"/>
<evidence type="ECO:0000256" key="3">
    <source>
        <dbReference type="ARBA" id="ARBA00015033"/>
    </source>
</evidence>
<evidence type="ECO:0000313" key="9">
    <source>
        <dbReference type="EMBL" id="TGZ32777.1"/>
    </source>
</evidence>
<reference evidence="9 10" key="1">
    <citation type="journal article" date="2019" name="Philos. Trans. R. Soc. Lond., B, Biol. Sci.">
        <title>Ant behaviour and brain gene expression of defending hosts depend on the ecological success of the intruding social parasite.</title>
        <authorList>
            <person name="Kaur R."/>
            <person name="Stoldt M."/>
            <person name="Jongepier E."/>
            <person name="Feldmeyer B."/>
            <person name="Menzel F."/>
            <person name="Bornberg-Bauer E."/>
            <person name="Foitzik S."/>
        </authorList>
    </citation>
    <scope>NUCLEOTIDE SEQUENCE [LARGE SCALE GENOMIC DNA]</scope>
    <source>
        <tissue evidence="9">Whole body</tissue>
    </source>
</reference>
<feature type="transmembrane region" description="Helical" evidence="8">
    <location>
        <begin position="123"/>
        <end position="147"/>
    </location>
</feature>
<dbReference type="Pfam" id="PF05620">
    <property type="entry name" value="TMEM208_SND2"/>
    <property type="match status" value="1"/>
</dbReference>